<keyword evidence="1" id="KW-0732">Signal</keyword>
<proteinExistence type="predicted"/>
<keyword evidence="3" id="KW-1185">Reference proteome</keyword>
<evidence type="ECO:0000256" key="1">
    <source>
        <dbReference type="SAM" id="SignalP"/>
    </source>
</evidence>
<feature type="signal peptide" evidence="1">
    <location>
        <begin position="1"/>
        <end position="19"/>
    </location>
</feature>
<dbReference type="EMBL" id="GG662458">
    <property type="protein sequence ID" value="EAS04017.2"/>
    <property type="molecule type" value="Genomic_DNA"/>
</dbReference>
<sequence length="1134" mass="130331">MQHKRYFLILLLLTAFCQCQVINKRKQLNLQNNELYLQSLSDFINEPATQINWPSFDGVKQILKPFQILQTYQDAQPIKTLAVLDQGEQVKYIIGYTEQATVQSNYQLSVVYQKLTFDSTCQCLVQTNISQQLETVSSIPELFFGSFYNFNSGFISYTIGFAVKTYRFQITSQNQFQLDALISLKLYHHVSIQGTNGSIYVIQYVDTNQSYYLIKLDASLNVIFTKETQTPICDLQTAIVDTGRFYFNYCYFLNNTSLIAVSINFINETLSFQKFDNISQSAPLSYVSKRIGNFIMIALYEIQECTILKLKSNESINDNVFNLISNIKFPKSFQNQINFINQNLLGLYSDNILQLFDQDRQQTIYQTQVDQDGFSIQSVHSLGNQMFLYLFDSFKKYSKTLSVQVYIPSFTIQLTQSTTSPIQFSVVTVSQTTFLIEINVNIVQQNTVLFVSDQVTKQKTIQVFQDENVQLQPIEDQVIGSDLQLNVSIDPSSQQYIKNASFIKIVNLPIKGDINSISQSCIGYQTDGFFSTLFVCPSQQMFNIIAAQANSTNQNYQSKQGLINTYKSLTDFPNTIKYIDNQGSFTLEQSQSQNLINIYLPYLNNQILYFTMIPIQCTDQNFQFASDPAQSVFFTYCNNDITLYLYTNSNSNQIISKTVIISNQYFNELICIDGILFAYNAQTIYAYNYIQFGSLGQITIPTEGNTQQLTLFKSSFLVTVIDNPLTKIAQYSYNNFSSQSATFIRYLQIDSSHPINIQGIIIAKRSEVEIAYILSTTVNQYYIYRVNSQQWSNQLYAPVSFNLPQTVISGYNICQMNPLVFQQVLKEASVKYELNLTPNQFNTNHLWSALFALSLQKDQNQSRQNLKSIQQIQRILQTNQVQYTLLINRDASAAFGNVNQQSEQIQQLKTQIQDIQVGDDENDFIFNFKDYSVYNACLTGWQNSERVQIIPRIDTSTPLIGNQVFTILYNQRVQIQKNQISSFFTIQGNFNDCIILDDKASLQSPSSHNYSFTLYIICQSYVSQYQIQYQIDENTGQISNSNVSDPVNYFFDSKILLLSNIKEIISYNQQFYLYFIGGLNPSLLILNSQLKINLVSFSFIININDLCTLFVGSIKCFQFYSKSKRLCLNYRIIF</sequence>
<dbReference type="AlphaFoldDB" id="Q247T3"/>
<name>Q247T3_TETTS</name>
<dbReference type="HOGENOM" id="CLU_261416_0_0_1"/>
<organism evidence="2 3">
    <name type="scientific">Tetrahymena thermophila (strain SB210)</name>
    <dbReference type="NCBI Taxonomy" id="312017"/>
    <lineage>
        <taxon>Eukaryota</taxon>
        <taxon>Sar</taxon>
        <taxon>Alveolata</taxon>
        <taxon>Ciliophora</taxon>
        <taxon>Intramacronucleata</taxon>
        <taxon>Oligohymenophorea</taxon>
        <taxon>Hymenostomatida</taxon>
        <taxon>Tetrahymenina</taxon>
        <taxon>Tetrahymenidae</taxon>
        <taxon>Tetrahymena</taxon>
    </lineage>
</organism>
<evidence type="ECO:0000313" key="2">
    <source>
        <dbReference type="EMBL" id="EAS04017.2"/>
    </source>
</evidence>
<evidence type="ECO:0008006" key="4">
    <source>
        <dbReference type="Google" id="ProtNLM"/>
    </source>
</evidence>
<gene>
    <name evidence="2" type="ORF">TTHERM_00994140</name>
</gene>
<dbReference type="GeneID" id="7831522"/>
<reference evidence="3" key="1">
    <citation type="journal article" date="2006" name="PLoS Biol.">
        <title>Macronuclear genome sequence of the ciliate Tetrahymena thermophila, a model eukaryote.</title>
        <authorList>
            <person name="Eisen J.A."/>
            <person name="Coyne R.S."/>
            <person name="Wu M."/>
            <person name="Wu D."/>
            <person name="Thiagarajan M."/>
            <person name="Wortman J.R."/>
            <person name="Badger J.H."/>
            <person name="Ren Q."/>
            <person name="Amedeo P."/>
            <person name="Jones K.M."/>
            <person name="Tallon L.J."/>
            <person name="Delcher A.L."/>
            <person name="Salzberg S.L."/>
            <person name="Silva J.C."/>
            <person name="Haas B.J."/>
            <person name="Majoros W.H."/>
            <person name="Farzad M."/>
            <person name="Carlton J.M."/>
            <person name="Smith R.K. Jr."/>
            <person name="Garg J."/>
            <person name="Pearlman R.E."/>
            <person name="Karrer K.M."/>
            <person name="Sun L."/>
            <person name="Manning G."/>
            <person name="Elde N.C."/>
            <person name="Turkewitz A.P."/>
            <person name="Asai D.J."/>
            <person name="Wilkes D.E."/>
            <person name="Wang Y."/>
            <person name="Cai H."/>
            <person name="Collins K."/>
            <person name="Stewart B.A."/>
            <person name="Lee S.R."/>
            <person name="Wilamowska K."/>
            <person name="Weinberg Z."/>
            <person name="Ruzzo W.L."/>
            <person name="Wloga D."/>
            <person name="Gaertig J."/>
            <person name="Frankel J."/>
            <person name="Tsao C.-C."/>
            <person name="Gorovsky M.A."/>
            <person name="Keeling P.J."/>
            <person name="Waller R.F."/>
            <person name="Patron N.J."/>
            <person name="Cherry J.M."/>
            <person name="Stover N.A."/>
            <person name="Krieger C.J."/>
            <person name="del Toro C."/>
            <person name="Ryder H.F."/>
            <person name="Williamson S.C."/>
            <person name="Barbeau R.A."/>
            <person name="Hamilton E.P."/>
            <person name="Orias E."/>
        </authorList>
    </citation>
    <scope>NUCLEOTIDE SEQUENCE [LARGE SCALE GENOMIC DNA]</scope>
    <source>
        <strain evidence="3">SB210</strain>
    </source>
</reference>
<protein>
    <recommendedName>
        <fullName evidence="4">Transmembrane protein</fullName>
    </recommendedName>
</protein>
<evidence type="ECO:0000313" key="3">
    <source>
        <dbReference type="Proteomes" id="UP000009168"/>
    </source>
</evidence>
<accession>Q247T3</accession>
<dbReference type="InParanoid" id="Q247T3"/>
<dbReference type="Proteomes" id="UP000009168">
    <property type="component" value="Unassembled WGS sequence"/>
</dbReference>
<dbReference type="KEGG" id="tet:TTHERM_00994140"/>
<dbReference type="RefSeq" id="XP_001024262.2">
    <property type="nucleotide sequence ID" value="XM_001024262.3"/>
</dbReference>
<feature type="chain" id="PRO_5004202194" description="Transmembrane protein" evidence="1">
    <location>
        <begin position="20"/>
        <end position="1134"/>
    </location>
</feature>